<sequence>MRPEHCVTRNHIEVFHKGLLPSGADRIRLWMVLCGSFLPILVWTGIACFAYFVYNPVVAMVIGGLFALFLTVGFGLRRRARHSVRCSAYGALGGVFDKSLDAF</sequence>
<keyword evidence="1" id="KW-0812">Transmembrane</keyword>
<proteinExistence type="predicted"/>
<feature type="transmembrane region" description="Helical" evidence="1">
    <location>
        <begin position="29"/>
        <end position="52"/>
    </location>
</feature>
<feature type="transmembrane region" description="Helical" evidence="1">
    <location>
        <begin position="58"/>
        <end position="76"/>
    </location>
</feature>
<keyword evidence="1" id="KW-0472">Membrane</keyword>
<keyword evidence="3" id="KW-1185">Reference proteome</keyword>
<evidence type="ECO:0000313" key="2">
    <source>
        <dbReference type="EMBL" id="ARF76652.1"/>
    </source>
</evidence>
<name>A0ABC8C1L9_9ACTN</name>
<dbReference type="AlphaFoldDB" id="A0ABC8C1L9"/>
<organism evidence="2 3">
    <name type="scientific">Kitasatospora albolonga</name>
    <dbReference type="NCBI Taxonomy" id="68173"/>
    <lineage>
        <taxon>Bacteria</taxon>
        <taxon>Bacillati</taxon>
        <taxon>Actinomycetota</taxon>
        <taxon>Actinomycetes</taxon>
        <taxon>Kitasatosporales</taxon>
        <taxon>Streptomycetaceae</taxon>
        <taxon>Kitasatospora</taxon>
    </lineage>
</organism>
<evidence type="ECO:0000256" key="1">
    <source>
        <dbReference type="SAM" id="Phobius"/>
    </source>
</evidence>
<gene>
    <name evidence="2" type="ORF">B7C62_33505</name>
</gene>
<dbReference type="Proteomes" id="UP000192251">
    <property type="component" value="Chromosome"/>
</dbReference>
<accession>A0ABC8C1L9</accession>
<evidence type="ECO:0008006" key="4">
    <source>
        <dbReference type="Google" id="ProtNLM"/>
    </source>
</evidence>
<keyword evidence="1" id="KW-1133">Transmembrane helix</keyword>
<dbReference type="EMBL" id="CP020563">
    <property type="protein sequence ID" value="ARF76652.1"/>
    <property type="molecule type" value="Genomic_DNA"/>
</dbReference>
<evidence type="ECO:0000313" key="3">
    <source>
        <dbReference type="Proteomes" id="UP000192251"/>
    </source>
</evidence>
<protein>
    <recommendedName>
        <fullName evidence="4">DUF3040 domain-containing protein</fullName>
    </recommendedName>
</protein>
<reference evidence="2 3" key="1">
    <citation type="submission" date="2017-04" db="EMBL/GenBank/DDBJ databases">
        <title>The complete genome sequence of Streptomyces albolongus YIM 101047, the producer of novel bafilomycins and novel odoriferous sesquiterpenoids.</title>
        <authorList>
            <person name="Yin M."/>
            <person name="Jiang Y."/>
        </authorList>
    </citation>
    <scope>NUCLEOTIDE SEQUENCE [LARGE SCALE GENOMIC DNA]</scope>
    <source>
        <strain evidence="2 3">YIM 101047</strain>
    </source>
</reference>
<dbReference type="KEGG" id="kab:B7C62_33505"/>